<evidence type="ECO:0000259" key="3">
    <source>
        <dbReference type="Pfam" id="PF09813"/>
    </source>
</evidence>
<dbReference type="Pfam" id="PF01323">
    <property type="entry name" value="DSBA"/>
    <property type="match status" value="1"/>
</dbReference>
<dbReference type="GO" id="GO:0004364">
    <property type="term" value="F:glutathione transferase activity"/>
    <property type="evidence" value="ECO:0007669"/>
    <property type="project" value="TreeGrafter"/>
</dbReference>
<dbReference type="GO" id="GO:0004602">
    <property type="term" value="F:glutathione peroxidase activity"/>
    <property type="evidence" value="ECO:0007669"/>
    <property type="project" value="TreeGrafter"/>
</dbReference>
<name>A0A915M9Z9_MELJA</name>
<dbReference type="AlphaFoldDB" id="A0A915M9Z9"/>
<feature type="domain" description="DSBA-like thioredoxin" evidence="2">
    <location>
        <begin position="5"/>
        <end position="202"/>
    </location>
</feature>
<reference evidence="5" key="1">
    <citation type="submission" date="2022-11" db="UniProtKB">
        <authorList>
            <consortium name="WormBaseParasite"/>
        </authorList>
    </citation>
    <scope>IDENTIFICATION</scope>
</reference>
<dbReference type="WBParaSite" id="scaffold34780_cov223.g21712">
    <property type="protein sequence ID" value="scaffold34780_cov223.g21712"/>
    <property type="gene ID" value="scaffold34780_cov223.g21712"/>
</dbReference>
<keyword evidence="1" id="KW-0472">Membrane</keyword>
<dbReference type="InterPro" id="IPR018628">
    <property type="entry name" value="Coa3_CC"/>
</dbReference>
<keyword evidence="1" id="KW-0812">Transmembrane</keyword>
<dbReference type="Gene3D" id="3.40.30.10">
    <property type="entry name" value="Glutaredoxin"/>
    <property type="match status" value="1"/>
</dbReference>
<keyword evidence="4" id="KW-1185">Reference proteome</keyword>
<evidence type="ECO:0000313" key="4">
    <source>
        <dbReference type="Proteomes" id="UP000887561"/>
    </source>
</evidence>
<protein>
    <submittedName>
        <fullName evidence="5">Glutathione S-transferase</fullName>
    </submittedName>
</protein>
<feature type="domain" description="Cytochrome c oxidase assembly factor 3 mitochondrial coiled-coil" evidence="3">
    <location>
        <begin position="347"/>
        <end position="383"/>
    </location>
</feature>
<dbReference type="SUPFAM" id="SSF52833">
    <property type="entry name" value="Thioredoxin-like"/>
    <property type="match status" value="1"/>
</dbReference>
<evidence type="ECO:0000313" key="5">
    <source>
        <dbReference type="WBParaSite" id="scaffold34780_cov223.g21712"/>
    </source>
</evidence>
<dbReference type="InterPro" id="IPR001853">
    <property type="entry name" value="DSBA-like_thioredoxin_dom"/>
</dbReference>
<dbReference type="GO" id="GO:0005777">
    <property type="term" value="C:peroxisome"/>
    <property type="evidence" value="ECO:0007669"/>
    <property type="project" value="TreeGrafter"/>
</dbReference>
<feature type="transmembrane region" description="Helical" evidence="1">
    <location>
        <begin position="352"/>
        <end position="372"/>
    </location>
</feature>
<organism evidence="4 5">
    <name type="scientific">Meloidogyne javanica</name>
    <name type="common">Root-knot nematode worm</name>
    <dbReference type="NCBI Taxonomy" id="6303"/>
    <lineage>
        <taxon>Eukaryota</taxon>
        <taxon>Metazoa</taxon>
        <taxon>Ecdysozoa</taxon>
        <taxon>Nematoda</taxon>
        <taxon>Chromadorea</taxon>
        <taxon>Rhabditida</taxon>
        <taxon>Tylenchina</taxon>
        <taxon>Tylenchomorpha</taxon>
        <taxon>Tylenchoidea</taxon>
        <taxon>Meloidogynidae</taxon>
        <taxon>Meloidogyninae</taxon>
        <taxon>Meloidogyne</taxon>
        <taxon>Meloidogyne incognita group</taxon>
    </lineage>
</organism>
<evidence type="ECO:0000259" key="2">
    <source>
        <dbReference type="Pfam" id="PF01323"/>
    </source>
</evidence>
<dbReference type="InterPro" id="IPR051924">
    <property type="entry name" value="GST_Kappa/NadH"/>
</dbReference>
<dbReference type="InterPro" id="IPR036249">
    <property type="entry name" value="Thioredoxin-like_sf"/>
</dbReference>
<dbReference type="GO" id="GO:0006749">
    <property type="term" value="P:glutathione metabolic process"/>
    <property type="evidence" value="ECO:0007669"/>
    <property type="project" value="TreeGrafter"/>
</dbReference>
<dbReference type="Proteomes" id="UP000887561">
    <property type="component" value="Unplaced"/>
</dbReference>
<proteinExistence type="predicted"/>
<dbReference type="GO" id="GO:0005739">
    <property type="term" value="C:mitochondrion"/>
    <property type="evidence" value="ECO:0007669"/>
    <property type="project" value="TreeGrafter"/>
</dbReference>
<sequence length="403" mass="48289">MALKLSLFYDIKSPNSWIFFKVLKQKIPEWRKYRQITIEYFPVNSTFLHREIYGTDLLCDIVNKKNYAINELNQICDFYNLEKTNFEITDLMIHRSSRALYLFLNLMRQNHPEYYQNLVEKLFEDFWVKSLSFTHTAHFFKIGREIGIPFGELDKTIMHIDDRDNHRDMVSRELHLLLEERITSIPWLRIDSIPNNQKLFGFTNILRLELLDELIKTPFYNPLNYSTEEIIYKKDEEEKTVLEQWLDRNRLKRAMKFLKMLFRLKLVSRCPTVFITRLISDAPLTVRGSNEPLKKIYKDPSLQKEFEKYEMMDPVDINELSRVHQGIARQLDKVNEVRVKEMFIRIYRGMKVCTFWVLVVFAIYFYGCYALGQETFLEEIDEEIAIERGELMVDDSGKTIPTN</sequence>
<dbReference type="Pfam" id="PF09813">
    <property type="entry name" value="Coa3_cc"/>
    <property type="match status" value="1"/>
</dbReference>
<accession>A0A915M9Z9</accession>
<dbReference type="PANTHER" id="PTHR42943:SF1">
    <property type="entry name" value="DSBA DOMAIN-CONTAINING PROTEIN"/>
    <property type="match status" value="1"/>
</dbReference>
<keyword evidence="1" id="KW-1133">Transmembrane helix</keyword>
<dbReference type="PANTHER" id="PTHR42943">
    <property type="entry name" value="GLUTATHIONE S-TRANSFERASE KAPPA"/>
    <property type="match status" value="1"/>
</dbReference>
<evidence type="ECO:0000256" key="1">
    <source>
        <dbReference type="SAM" id="Phobius"/>
    </source>
</evidence>